<feature type="transmembrane region" description="Helical" evidence="2">
    <location>
        <begin position="6"/>
        <end position="33"/>
    </location>
</feature>
<dbReference type="EMBL" id="KV744948">
    <property type="protein sequence ID" value="OCK80709.1"/>
    <property type="molecule type" value="Genomic_DNA"/>
</dbReference>
<protein>
    <submittedName>
        <fullName evidence="3">Uncharacterized protein</fullName>
    </submittedName>
</protein>
<evidence type="ECO:0000313" key="3">
    <source>
        <dbReference type="EMBL" id="OCK80709.1"/>
    </source>
</evidence>
<evidence type="ECO:0000313" key="4">
    <source>
        <dbReference type="Proteomes" id="UP000250266"/>
    </source>
</evidence>
<accession>A0A8E2EBH7</accession>
<dbReference type="AlphaFoldDB" id="A0A8E2EBH7"/>
<keyword evidence="2" id="KW-0472">Membrane</keyword>
<dbReference type="OrthoDB" id="3942083at2759"/>
<keyword evidence="4" id="KW-1185">Reference proteome</keyword>
<feature type="region of interest" description="Disordered" evidence="1">
    <location>
        <begin position="629"/>
        <end position="676"/>
    </location>
</feature>
<reference evidence="3 4" key="1">
    <citation type="journal article" date="2016" name="Nat. Commun.">
        <title>Ectomycorrhizal ecology is imprinted in the genome of the dominant symbiotic fungus Cenococcum geophilum.</title>
        <authorList>
            <consortium name="DOE Joint Genome Institute"/>
            <person name="Peter M."/>
            <person name="Kohler A."/>
            <person name="Ohm R.A."/>
            <person name="Kuo A."/>
            <person name="Krutzmann J."/>
            <person name="Morin E."/>
            <person name="Arend M."/>
            <person name="Barry K.W."/>
            <person name="Binder M."/>
            <person name="Choi C."/>
            <person name="Clum A."/>
            <person name="Copeland A."/>
            <person name="Grisel N."/>
            <person name="Haridas S."/>
            <person name="Kipfer T."/>
            <person name="LaButti K."/>
            <person name="Lindquist E."/>
            <person name="Lipzen A."/>
            <person name="Maire R."/>
            <person name="Meier B."/>
            <person name="Mihaltcheva S."/>
            <person name="Molinier V."/>
            <person name="Murat C."/>
            <person name="Poggeler S."/>
            <person name="Quandt C.A."/>
            <person name="Sperisen C."/>
            <person name="Tritt A."/>
            <person name="Tisserant E."/>
            <person name="Crous P.W."/>
            <person name="Henrissat B."/>
            <person name="Nehls U."/>
            <person name="Egli S."/>
            <person name="Spatafora J.W."/>
            <person name="Grigoriev I.V."/>
            <person name="Martin F.M."/>
        </authorList>
    </citation>
    <scope>NUCLEOTIDE SEQUENCE [LARGE SCALE GENOMIC DNA]</scope>
    <source>
        <strain evidence="3 4">CBS 459.81</strain>
    </source>
</reference>
<evidence type="ECO:0000256" key="2">
    <source>
        <dbReference type="SAM" id="Phobius"/>
    </source>
</evidence>
<dbReference type="Proteomes" id="UP000250266">
    <property type="component" value="Unassembled WGS sequence"/>
</dbReference>
<gene>
    <name evidence="3" type="ORF">K432DRAFT_381931</name>
</gene>
<keyword evidence="2" id="KW-1133">Transmembrane helix</keyword>
<evidence type="ECO:0000256" key="1">
    <source>
        <dbReference type="SAM" id="MobiDB-lite"/>
    </source>
</evidence>
<keyword evidence="2" id="KW-0812">Transmembrane</keyword>
<name>A0A8E2EBH7_9PEZI</name>
<sequence length="676" mass="77164">MSTLDVLGVVGTWVAVLLAVIALAGILPAYLLYQRSRTDRYLAFDEIDDKYGTSLSRGYELLPGKRFFRKEFFLECTKAPDFNQIEIRRDLTFFLRKDAYSLTGWVNFANILRFYKANLSSNGKIHVVQQEALLPVHRGWLLLLGLVDRYCSRESRPDLGLLIDEAKTDDMDAAGPMAIYGLSGIVDHVSRSVQSSFDDESPREAPVERVRFRMHSADHMATLGTKFPKDDISVATLFFLYLGYVPGANQSLYFLQVPKQSDVWVTENPRNEEERKEDIHLVWSLQRIEDHQIPLHHKRLAREVGVKFGIINRLHVDFVGELVDSTRQKELQNCLISKEPTAERYFLVKSERNKRSWMHRSDLHCILFSLLRLRCCSQSFLFGLDLSDGNSLFRRIFNSGWLVQSITRAVAVFTDFDLQGEKEEALRMAMSKTLERASDGENRSRWSRRLMERCVELDNLLDQCFPCSSPAMQAISILYMLEKPFRRYFNKTDAAADAVRKLDILLKPNAEQICLPSINETVGGKNFFFDFRRVFSGPGFDGNTIKEQLPYSQAIIACLKGHLRMAMWDMVLPAKPFSRMYTKLPSVFHMDTQQLLSEEISDTSDSSSDLRPQEPVIVQGEVMTIEETWESDGEGHQVLSRPNAIDIDASSESGSASRSESSAPSISSRRNLHHTS</sequence>
<proteinExistence type="predicted"/>
<organism evidence="3 4">
    <name type="scientific">Lepidopterella palustris CBS 459.81</name>
    <dbReference type="NCBI Taxonomy" id="1314670"/>
    <lineage>
        <taxon>Eukaryota</taxon>
        <taxon>Fungi</taxon>
        <taxon>Dikarya</taxon>
        <taxon>Ascomycota</taxon>
        <taxon>Pezizomycotina</taxon>
        <taxon>Dothideomycetes</taxon>
        <taxon>Pleosporomycetidae</taxon>
        <taxon>Mytilinidiales</taxon>
        <taxon>Argynnaceae</taxon>
        <taxon>Lepidopterella</taxon>
    </lineage>
</organism>
<feature type="compositionally biased region" description="Low complexity" evidence="1">
    <location>
        <begin position="650"/>
        <end position="669"/>
    </location>
</feature>